<evidence type="ECO:0000313" key="1">
    <source>
        <dbReference type="EMBL" id="AKD28046.1"/>
    </source>
</evidence>
<organism evidence="1">
    <name type="scientific">Glypta fumiferanae</name>
    <dbReference type="NCBI Taxonomy" id="389681"/>
    <lineage>
        <taxon>Eukaryota</taxon>
        <taxon>Metazoa</taxon>
        <taxon>Ecdysozoa</taxon>
        <taxon>Arthropoda</taxon>
        <taxon>Hexapoda</taxon>
        <taxon>Insecta</taxon>
        <taxon>Pterygota</taxon>
        <taxon>Neoptera</taxon>
        <taxon>Endopterygota</taxon>
        <taxon>Hymenoptera</taxon>
        <taxon>Apocrita</taxon>
        <taxon>Ichneumonoidea</taxon>
        <taxon>Ichneumonidae</taxon>
        <taxon>Banchinae</taxon>
        <taxon>Glypta</taxon>
    </lineage>
</organism>
<accession>A0A0F6Q8A7</accession>
<sequence length="195" mass="22369">MTKSKAMNMFCSIAKNLMNICNTQTGKNEDNELIKMLNEHESIKCEVLKACEYHEAATVSFVMNVEKYDVQDLLVNSIKKFTDEWFKLFDLRKIGATMENETWLQMFPAVLNNDVVKANECVKGIEIIFDVQYPQETKNSDNPVAKSVTASPNGDIPQSHEICVLKRKREDTLLSAEEKEAKRTRNNIERGYATY</sequence>
<dbReference type="AlphaFoldDB" id="A0A0F6Q8A7"/>
<protein>
    <submittedName>
        <fullName evidence="1">U9-like protein</fullName>
    </submittedName>
</protein>
<name>A0A0F6Q8A7_9HYME</name>
<proteinExistence type="predicted"/>
<gene>
    <name evidence="1" type="primary">U9L</name>
</gene>
<reference evidence="1" key="1">
    <citation type="journal article" date="2015" name="J. Virol.">
        <title>Genomic and Proteomic Analyses Indicate that Banchine and Campoplegine Polydnaviruses Have Similar, if Not Identical, Viral Ancestors.</title>
        <authorList>
            <person name="Beliveau C."/>
            <person name="Cohen A."/>
            <person name="Stewart D."/>
            <person name="Periquet G."/>
            <person name="Djoumad A."/>
            <person name="Kuhn L."/>
            <person name="Stoltz D."/>
            <person name="Volkoff A.-N."/>
            <person name="Herniou E."/>
            <person name="Drezen J.-M."/>
            <person name="Cusson M."/>
        </authorList>
    </citation>
    <scope>NUCLEOTIDE SEQUENCE</scope>
</reference>
<dbReference type="EMBL" id="KP706797">
    <property type="protein sequence ID" value="AKD28046.1"/>
    <property type="molecule type" value="Genomic_DNA"/>
</dbReference>